<evidence type="ECO:0008006" key="4">
    <source>
        <dbReference type="Google" id="ProtNLM"/>
    </source>
</evidence>
<keyword evidence="1" id="KW-0812">Transmembrane</keyword>
<dbReference type="AlphaFoldDB" id="A0A0N0I9W8"/>
<gene>
    <name evidence="2" type="ORF">M992_1696</name>
</gene>
<comment type="caution">
    <text evidence="2">The sequence shown here is derived from an EMBL/GenBank/DDBJ whole genome shotgun (WGS) entry which is preliminary data.</text>
</comment>
<dbReference type="Proteomes" id="UP000053226">
    <property type="component" value="Unassembled WGS sequence"/>
</dbReference>
<accession>A0A0N0I9W8</accession>
<keyword evidence="3" id="KW-1185">Reference proteome</keyword>
<reference evidence="2 3" key="1">
    <citation type="submission" date="2015-07" db="EMBL/GenBank/DDBJ databases">
        <title>ATOL: Assembling a taxonomically balanced genome-scale reconstruction of the evolutionary history of the Enterobacteriaceae.</title>
        <authorList>
            <person name="Plunkett G.III."/>
            <person name="Neeno-Eckwall E.C."/>
            <person name="Glasner J.D."/>
            <person name="Perna N.T."/>
        </authorList>
    </citation>
    <scope>NUCLEOTIDE SEQUENCE [LARGE SCALE GENOMIC DNA]</scope>
    <source>
        <strain evidence="2 3">ATCC 35017</strain>
    </source>
</reference>
<dbReference type="EMBL" id="LGAA01000018">
    <property type="protein sequence ID" value="KPD02542.1"/>
    <property type="molecule type" value="Genomic_DNA"/>
</dbReference>
<name>A0A0N0I9W8_9GAMM</name>
<feature type="transmembrane region" description="Helical" evidence="1">
    <location>
        <begin position="12"/>
        <end position="32"/>
    </location>
</feature>
<protein>
    <recommendedName>
        <fullName evidence="4">Type 1 fimbrial protein</fullName>
    </recommendedName>
</protein>
<evidence type="ECO:0000313" key="3">
    <source>
        <dbReference type="Proteomes" id="UP000053226"/>
    </source>
</evidence>
<keyword evidence="1" id="KW-1133">Transmembrane helix</keyword>
<dbReference type="OrthoDB" id="6458927at2"/>
<dbReference type="RefSeq" id="WP_053908127.1">
    <property type="nucleotide sequence ID" value="NZ_CAWMUS010000018.1"/>
</dbReference>
<organism evidence="2 3">
    <name type="scientific">Moellerella wisconsensis ATCC 35017</name>
    <dbReference type="NCBI Taxonomy" id="1354267"/>
    <lineage>
        <taxon>Bacteria</taxon>
        <taxon>Pseudomonadati</taxon>
        <taxon>Pseudomonadota</taxon>
        <taxon>Gammaproteobacteria</taxon>
        <taxon>Enterobacterales</taxon>
        <taxon>Morganellaceae</taxon>
        <taxon>Moellerella</taxon>
    </lineage>
</organism>
<evidence type="ECO:0000313" key="2">
    <source>
        <dbReference type="EMBL" id="KPD02542.1"/>
    </source>
</evidence>
<proteinExistence type="predicted"/>
<keyword evidence="1" id="KW-0472">Membrane</keyword>
<sequence length="120" mass="13450">MPSYFCFTRNMIIVFQAILILMSIPSLIHINIANAQSQSRTAGGTITFTGAIVEPPCEHQQVDNLMETVCWNSLGKKEQLTITLNTMKSGEVLALGNKAKVSFQWINKQKKLGIYKIIYN</sequence>
<evidence type="ECO:0000256" key="1">
    <source>
        <dbReference type="SAM" id="Phobius"/>
    </source>
</evidence>